<sequence length="152" mass="15632">MRRRIAESPRATATRLATCHGKVARAEVPVTTPPFATRLDIFLAWTMSTTGRPTRCSLSGLTGPVVAQVGGGGQCRDGASGCRCRCARGFRAGKIASTLGPFLCHPAPSLDGADRKALQQHGHNLVAGSEAGTCLKRVSASAPPAAVVLPSG</sequence>
<keyword evidence="2" id="KW-1185">Reference proteome</keyword>
<evidence type="ECO:0000313" key="1">
    <source>
        <dbReference type="EMBL" id="MQL79007.1"/>
    </source>
</evidence>
<accession>A0A843UA79</accession>
<dbReference type="EMBL" id="NMUH01000428">
    <property type="protein sequence ID" value="MQL79007.1"/>
    <property type="molecule type" value="Genomic_DNA"/>
</dbReference>
<gene>
    <name evidence="1" type="ORF">Taro_011440</name>
</gene>
<name>A0A843UA79_COLES</name>
<reference evidence="1" key="1">
    <citation type="submission" date="2017-07" db="EMBL/GenBank/DDBJ databases">
        <title>Taro Niue Genome Assembly and Annotation.</title>
        <authorList>
            <person name="Atibalentja N."/>
            <person name="Keating K."/>
            <person name="Fields C.J."/>
        </authorList>
    </citation>
    <scope>NUCLEOTIDE SEQUENCE</scope>
    <source>
        <strain evidence="1">Niue_2</strain>
        <tissue evidence="1">Leaf</tissue>
    </source>
</reference>
<dbReference type="AlphaFoldDB" id="A0A843UA79"/>
<dbReference type="Proteomes" id="UP000652761">
    <property type="component" value="Unassembled WGS sequence"/>
</dbReference>
<proteinExistence type="predicted"/>
<protein>
    <submittedName>
        <fullName evidence="1">Uncharacterized protein</fullName>
    </submittedName>
</protein>
<evidence type="ECO:0000313" key="2">
    <source>
        <dbReference type="Proteomes" id="UP000652761"/>
    </source>
</evidence>
<comment type="caution">
    <text evidence="1">The sequence shown here is derived from an EMBL/GenBank/DDBJ whole genome shotgun (WGS) entry which is preliminary data.</text>
</comment>
<organism evidence="1 2">
    <name type="scientific">Colocasia esculenta</name>
    <name type="common">Wild taro</name>
    <name type="synonym">Arum esculentum</name>
    <dbReference type="NCBI Taxonomy" id="4460"/>
    <lineage>
        <taxon>Eukaryota</taxon>
        <taxon>Viridiplantae</taxon>
        <taxon>Streptophyta</taxon>
        <taxon>Embryophyta</taxon>
        <taxon>Tracheophyta</taxon>
        <taxon>Spermatophyta</taxon>
        <taxon>Magnoliopsida</taxon>
        <taxon>Liliopsida</taxon>
        <taxon>Araceae</taxon>
        <taxon>Aroideae</taxon>
        <taxon>Colocasieae</taxon>
        <taxon>Colocasia</taxon>
    </lineage>
</organism>